<evidence type="ECO:0000313" key="4">
    <source>
        <dbReference type="Proteomes" id="UP000823561"/>
    </source>
</evidence>
<dbReference type="SUPFAM" id="SSF49562">
    <property type="entry name" value="C2 domain (Calcium/lipid-binding domain, CaLB)"/>
    <property type="match status" value="1"/>
</dbReference>
<dbReference type="InterPro" id="IPR035892">
    <property type="entry name" value="C2_domain_sf"/>
</dbReference>
<dbReference type="PANTHER" id="PTHR45716:SF6">
    <property type="entry name" value="SYNAPTOTAGMIN-LIKE PROTEIN 5"/>
    <property type="match status" value="1"/>
</dbReference>
<evidence type="ECO:0000313" key="3">
    <source>
        <dbReference type="EMBL" id="KAG5282935.1"/>
    </source>
</evidence>
<dbReference type="GO" id="GO:0005886">
    <property type="term" value="C:plasma membrane"/>
    <property type="evidence" value="ECO:0007669"/>
    <property type="project" value="TreeGrafter"/>
</dbReference>
<feature type="compositionally biased region" description="Polar residues" evidence="1">
    <location>
        <begin position="92"/>
        <end position="125"/>
    </location>
</feature>
<dbReference type="Proteomes" id="UP000823561">
    <property type="component" value="Chromosome 3"/>
</dbReference>
<dbReference type="Gene3D" id="3.30.40.10">
    <property type="entry name" value="Zinc/RING finger domain, C3HC4 (zinc finger)"/>
    <property type="match status" value="1"/>
</dbReference>
<dbReference type="Gene3D" id="2.60.40.150">
    <property type="entry name" value="C2 domain"/>
    <property type="match status" value="1"/>
</dbReference>
<dbReference type="InterPro" id="IPR041282">
    <property type="entry name" value="FYVE_2"/>
</dbReference>
<reference evidence="3" key="1">
    <citation type="submission" date="2020-10" db="EMBL/GenBank/DDBJ databases">
        <title>Chromosome-scale genome assembly of the Allis shad, Alosa alosa.</title>
        <authorList>
            <person name="Margot Z."/>
            <person name="Christophe K."/>
            <person name="Cabau C."/>
            <person name="Louis A."/>
            <person name="Berthelot C."/>
            <person name="Parey E."/>
            <person name="Roest Crollius H."/>
            <person name="Montfort J."/>
            <person name="Robinson-Rechavi M."/>
            <person name="Bucao C."/>
            <person name="Bouchez O."/>
            <person name="Gislard M."/>
            <person name="Lluch J."/>
            <person name="Milhes M."/>
            <person name="Lampietro C."/>
            <person name="Lopez Roques C."/>
            <person name="Donnadieu C."/>
            <person name="Braasch I."/>
            <person name="Desvignes T."/>
            <person name="Postlethwait J."/>
            <person name="Bobe J."/>
            <person name="Guiguen Y."/>
        </authorList>
    </citation>
    <scope>NUCLEOTIDE SEQUENCE</scope>
    <source>
        <strain evidence="3">M-15738</strain>
        <tissue evidence="3">Blood</tissue>
    </source>
</reference>
<keyword evidence="4" id="KW-1185">Reference proteome</keyword>
<organism evidence="3 4">
    <name type="scientific">Alosa alosa</name>
    <name type="common">allis shad</name>
    <dbReference type="NCBI Taxonomy" id="278164"/>
    <lineage>
        <taxon>Eukaryota</taxon>
        <taxon>Metazoa</taxon>
        <taxon>Chordata</taxon>
        <taxon>Craniata</taxon>
        <taxon>Vertebrata</taxon>
        <taxon>Euteleostomi</taxon>
        <taxon>Actinopterygii</taxon>
        <taxon>Neopterygii</taxon>
        <taxon>Teleostei</taxon>
        <taxon>Clupei</taxon>
        <taxon>Clupeiformes</taxon>
        <taxon>Clupeoidei</taxon>
        <taxon>Clupeidae</taxon>
        <taxon>Alosa</taxon>
    </lineage>
</organism>
<gene>
    <name evidence="3" type="ORF">AALO_G00036350</name>
</gene>
<accession>A0AAV6HA87</accession>
<dbReference type="Pfam" id="PF00168">
    <property type="entry name" value="C2"/>
    <property type="match status" value="1"/>
</dbReference>
<sequence>MCGVSPGMGIILQRGRVCDQCQHRVCSFCTATPPGTKVTRCTVCTKISELKVATGEWFLEERSKRFSQASIPSSDIIKQSIMTSPADGSPTRKPSLQSQDRSPTPRSERSPTAQSERSIARSNQGGAKRKGSSVVAVGSSGLPTVPNNQRAQSAQSPTHLEGRRRPDGAESVYSLRSSESIPEKLAGRSRTGSATPSIAVSRASLSSDRSRSEVDLSASGAGLNDGSLAGRCRSVPGINEADSDEDIDALMSAHYKSTRSMSSAQSTSSTPGSERKTYLNVPDSDAETSSLNSMMSVYSETGDYGNARVSGEILLNISYSYKTGALNVMVKECRCLATGDERKQRTDSYVKTYLLPDKSRQSKRKTSIKPNTTNPVFNENLRYVLSHSQLET</sequence>
<protein>
    <recommendedName>
        <fullName evidence="2">C2 domain-containing protein</fullName>
    </recommendedName>
</protein>
<name>A0AAV6HA87_9TELE</name>
<evidence type="ECO:0000256" key="1">
    <source>
        <dbReference type="SAM" id="MobiDB-lite"/>
    </source>
</evidence>
<dbReference type="EMBL" id="JADWDJ010000003">
    <property type="protein sequence ID" value="KAG5282935.1"/>
    <property type="molecule type" value="Genomic_DNA"/>
</dbReference>
<feature type="compositionally biased region" description="Polar residues" evidence="1">
    <location>
        <begin position="145"/>
        <end position="158"/>
    </location>
</feature>
<comment type="caution">
    <text evidence="3">The sequence shown here is derived from an EMBL/GenBank/DDBJ whole genome shotgun (WGS) entry which is preliminary data.</text>
</comment>
<dbReference type="InterPro" id="IPR000008">
    <property type="entry name" value="C2_dom"/>
</dbReference>
<feature type="domain" description="C2" evidence="2">
    <location>
        <begin position="309"/>
        <end position="392"/>
    </location>
</feature>
<dbReference type="GO" id="GO:0070382">
    <property type="term" value="C:exocytic vesicle"/>
    <property type="evidence" value="ECO:0007669"/>
    <property type="project" value="TreeGrafter"/>
</dbReference>
<feature type="region of interest" description="Disordered" evidence="1">
    <location>
        <begin position="256"/>
        <end position="287"/>
    </location>
</feature>
<dbReference type="InterPro" id="IPR013083">
    <property type="entry name" value="Znf_RING/FYVE/PHD"/>
</dbReference>
<dbReference type="PROSITE" id="PS50004">
    <property type="entry name" value="C2"/>
    <property type="match status" value="1"/>
</dbReference>
<dbReference type="AlphaFoldDB" id="A0AAV6HA87"/>
<feature type="compositionally biased region" description="Low complexity" evidence="1">
    <location>
        <begin position="132"/>
        <end position="141"/>
    </location>
</feature>
<dbReference type="InterPro" id="IPR011011">
    <property type="entry name" value="Znf_FYVE_PHD"/>
</dbReference>
<dbReference type="SUPFAM" id="SSF57903">
    <property type="entry name" value="FYVE/PHD zinc finger"/>
    <property type="match status" value="1"/>
</dbReference>
<feature type="compositionally biased region" description="Low complexity" evidence="1">
    <location>
        <begin position="258"/>
        <end position="272"/>
    </location>
</feature>
<proteinExistence type="predicted"/>
<dbReference type="GO" id="GO:0006887">
    <property type="term" value="P:exocytosis"/>
    <property type="evidence" value="ECO:0007669"/>
    <property type="project" value="TreeGrafter"/>
</dbReference>
<dbReference type="PANTHER" id="PTHR45716">
    <property type="entry name" value="BITESIZE, ISOFORM I"/>
    <property type="match status" value="1"/>
</dbReference>
<feature type="region of interest" description="Disordered" evidence="1">
    <location>
        <begin position="76"/>
        <end position="231"/>
    </location>
</feature>
<dbReference type="Pfam" id="PF02318">
    <property type="entry name" value="FYVE_2"/>
    <property type="match status" value="1"/>
</dbReference>
<dbReference type="GO" id="GO:0042043">
    <property type="term" value="F:neurexin family protein binding"/>
    <property type="evidence" value="ECO:0007669"/>
    <property type="project" value="TreeGrafter"/>
</dbReference>
<evidence type="ECO:0000259" key="2">
    <source>
        <dbReference type="PROSITE" id="PS50004"/>
    </source>
</evidence>